<gene>
    <name evidence="1" type="ORF">ACFOY7_12220</name>
</gene>
<evidence type="ECO:0000313" key="2">
    <source>
        <dbReference type="Proteomes" id="UP001595882"/>
    </source>
</evidence>
<protein>
    <submittedName>
        <fullName evidence="1">Uncharacterized protein</fullName>
    </submittedName>
</protein>
<dbReference type="EMBL" id="JBHSDT010000008">
    <property type="protein sequence ID" value="MFC4403836.1"/>
    <property type="molecule type" value="Genomic_DNA"/>
</dbReference>
<comment type="caution">
    <text evidence="1">The sequence shown here is derived from an EMBL/GenBank/DDBJ whole genome shotgun (WGS) entry which is preliminary data.</text>
</comment>
<dbReference type="RefSeq" id="WP_390252366.1">
    <property type="nucleotide sequence ID" value="NZ_JBHSDT010000008.1"/>
</dbReference>
<reference evidence="2" key="1">
    <citation type="journal article" date="2019" name="Int. J. Syst. Evol. Microbiol.">
        <title>The Global Catalogue of Microorganisms (GCM) 10K type strain sequencing project: providing services to taxonomists for standard genome sequencing and annotation.</title>
        <authorList>
            <consortium name="The Broad Institute Genomics Platform"/>
            <consortium name="The Broad Institute Genome Sequencing Center for Infectious Disease"/>
            <person name="Wu L."/>
            <person name="Ma J."/>
        </authorList>
    </citation>
    <scope>NUCLEOTIDE SEQUENCE [LARGE SCALE GENOMIC DNA]</scope>
    <source>
        <strain evidence="2">CCUG 37865</strain>
    </source>
</reference>
<sequence length="151" mass="17178">MKQEWESFKRVKDCLLEGIYANQLSAQLVNKDITLVAMEPLLSIKKNNSAYQTYWKMDWTEDADGDDILLVKEQNTPEPIEYGDHFIMGSSFSLQNNWIKNVSGYGSKDGNIFSVLLALENLYILIEAGPVITISITEQEPNDLHDQIFTA</sequence>
<accession>A0ABV8WVC7</accession>
<dbReference type="Proteomes" id="UP001595882">
    <property type="component" value="Unassembled WGS sequence"/>
</dbReference>
<name>A0ABV8WVC7_9BACI</name>
<organism evidence="1 2">
    <name type="scientific">Gracilibacillus xinjiangensis</name>
    <dbReference type="NCBI Taxonomy" id="1193282"/>
    <lineage>
        <taxon>Bacteria</taxon>
        <taxon>Bacillati</taxon>
        <taxon>Bacillota</taxon>
        <taxon>Bacilli</taxon>
        <taxon>Bacillales</taxon>
        <taxon>Bacillaceae</taxon>
        <taxon>Gracilibacillus</taxon>
    </lineage>
</organism>
<proteinExistence type="predicted"/>
<keyword evidence="2" id="KW-1185">Reference proteome</keyword>
<evidence type="ECO:0000313" key="1">
    <source>
        <dbReference type="EMBL" id="MFC4403836.1"/>
    </source>
</evidence>